<evidence type="ECO:0000313" key="7">
    <source>
        <dbReference type="EMBL" id="RYC72975.1"/>
    </source>
</evidence>
<evidence type="ECO:0000256" key="4">
    <source>
        <dbReference type="RuleBase" id="RU000639"/>
    </source>
</evidence>
<dbReference type="InterPro" id="IPR013805">
    <property type="entry name" value="GrpE_CC"/>
</dbReference>
<comment type="function">
    <text evidence="3 4">Participates actively in the response to hyperosmotic and heat shock by preventing the aggregation of stress-denatured proteins, in association with DnaK and GrpE. It is the nucleotide exchange factor for DnaK and may function as a thermosensor. Unfolded proteins bind initially to DnaJ; upon interaction with the DnaJ-bound protein, DnaK hydrolyzes its bound ATP, resulting in the formation of a stable complex. GrpE releases ADP from DnaK; ATP binding to DnaK triggers the release of the substrate protein, thus completing the reaction cycle. Several rounds of ATP-dependent interactions between DnaJ, DnaK and GrpE are required for fully efficient folding.</text>
</comment>
<dbReference type="PRINTS" id="PR00773">
    <property type="entry name" value="GRPEPROTEIN"/>
</dbReference>
<comment type="subcellular location">
    <subcellularLocation>
        <location evidence="3">Cytoplasm</location>
    </subcellularLocation>
</comment>
<organism evidence="7 8">
    <name type="scientific">Candidatus Nanogingivalis gingivitcus</name>
    <dbReference type="NCBI Taxonomy" id="2171992"/>
    <lineage>
        <taxon>Bacteria</taxon>
        <taxon>Candidatus Saccharimonadota</taxon>
        <taxon>Candidatus Nanosyncoccalia</taxon>
        <taxon>Candidatus Nanogingivales</taxon>
        <taxon>Candidatus Nanogingivalaceae</taxon>
        <taxon>Candidatus Nanogingivalis</taxon>
    </lineage>
</organism>
<dbReference type="PROSITE" id="PS01071">
    <property type="entry name" value="GRPE"/>
    <property type="match status" value="1"/>
</dbReference>
<keyword evidence="6" id="KW-0175">Coiled coil</keyword>
<comment type="subunit">
    <text evidence="3">Homodimer.</text>
</comment>
<evidence type="ECO:0000256" key="5">
    <source>
        <dbReference type="RuleBase" id="RU004478"/>
    </source>
</evidence>
<dbReference type="HAMAP" id="MF_01151">
    <property type="entry name" value="GrpE"/>
    <property type="match status" value="1"/>
</dbReference>
<keyword evidence="2 3" id="KW-0143">Chaperone</keyword>
<dbReference type="EMBL" id="PRLK01000001">
    <property type="protein sequence ID" value="RYC72975.1"/>
    <property type="molecule type" value="Genomic_DNA"/>
</dbReference>
<proteinExistence type="inferred from homology"/>
<evidence type="ECO:0000256" key="6">
    <source>
        <dbReference type="SAM" id="Coils"/>
    </source>
</evidence>
<name>A0ABY0FJ61_9BACT</name>
<dbReference type="Proteomes" id="UP001190925">
    <property type="component" value="Unassembled WGS sequence"/>
</dbReference>
<evidence type="ECO:0000256" key="1">
    <source>
        <dbReference type="ARBA" id="ARBA00009054"/>
    </source>
</evidence>
<feature type="coiled-coil region" evidence="6">
    <location>
        <begin position="2"/>
        <end position="36"/>
    </location>
</feature>
<keyword evidence="3" id="KW-0963">Cytoplasm</keyword>
<dbReference type="PANTHER" id="PTHR21237:SF23">
    <property type="entry name" value="GRPE PROTEIN HOMOLOG, MITOCHONDRIAL"/>
    <property type="match status" value="1"/>
</dbReference>
<evidence type="ECO:0000256" key="2">
    <source>
        <dbReference type="ARBA" id="ARBA00023186"/>
    </source>
</evidence>
<evidence type="ECO:0000256" key="3">
    <source>
        <dbReference type="HAMAP-Rule" id="MF_01151"/>
    </source>
</evidence>
<accession>A0ABY0FJ61</accession>
<dbReference type="Pfam" id="PF01025">
    <property type="entry name" value="GrpE"/>
    <property type="match status" value="1"/>
</dbReference>
<dbReference type="RefSeq" id="WP_129718508.1">
    <property type="nucleotide sequence ID" value="NZ_PRLK01000001.1"/>
</dbReference>
<keyword evidence="8" id="KW-1185">Reference proteome</keyword>
<keyword evidence="3 4" id="KW-0346">Stress response</keyword>
<dbReference type="SUPFAM" id="SSF51064">
    <property type="entry name" value="Head domain of nucleotide exchange factor GrpE"/>
    <property type="match status" value="1"/>
</dbReference>
<dbReference type="Gene3D" id="2.30.22.10">
    <property type="entry name" value="Head domain of nucleotide exchange factor GrpE"/>
    <property type="match status" value="1"/>
</dbReference>
<dbReference type="CDD" id="cd00446">
    <property type="entry name" value="GrpE"/>
    <property type="match status" value="1"/>
</dbReference>
<sequence length="155" mass="17764">MKKEQKKENIDLVNKINELTNDLQRTRADFENYRKNVENRVMDAKNLGERKAVNNILPIIDDIERAIAHLPEELVDNAWAQSVVKMYGKLEKNLAKNGIEKINSKAGEVFNPEVHEAIQFEDGDGETEIIAEELRTGYKLHGNVLRHSMVKVAKK</sequence>
<protein>
    <recommendedName>
        <fullName evidence="3 4">Protein GrpE</fullName>
    </recommendedName>
    <alternativeName>
        <fullName evidence="3">HSP-70 cofactor</fullName>
    </alternativeName>
</protein>
<dbReference type="InterPro" id="IPR009012">
    <property type="entry name" value="GrpE_head"/>
</dbReference>
<dbReference type="SUPFAM" id="SSF58014">
    <property type="entry name" value="Coiled-coil domain of nucleotide exchange factor GrpE"/>
    <property type="match status" value="1"/>
</dbReference>
<reference evidence="7 8" key="1">
    <citation type="journal article" date="2018" name="bioRxiv">
        <title>Evidence of independent acquisition and adaption of ultra-small bacteria to human hosts across the highly diverse yet reduced genomes of the phylum Saccharibacteria.</title>
        <authorList>
            <person name="McLean J.S."/>
            <person name="Bor B."/>
            <person name="To T.T."/>
            <person name="Liu Q."/>
            <person name="Kearns K.A."/>
            <person name="Solden L.M."/>
            <person name="Wrighton K.C."/>
            <person name="He X."/>
            <person name="Shi W."/>
        </authorList>
    </citation>
    <scope>NUCLEOTIDE SEQUENCE [LARGE SCALE GENOMIC DNA]</scope>
    <source>
        <strain evidence="7 8">TM7_CMJM_G6_1_HOT_870</strain>
    </source>
</reference>
<dbReference type="Gene3D" id="3.90.20.20">
    <property type="match status" value="1"/>
</dbReference>
<gene>
    <name evidence="3 7" type="primary">grpE</name>
    <name evidence="7" type="ORF">G6CMJM_00079</name>
</gene>
<reference evidence="7 8" key="2">
    <citation type="journal article" date="2020" name="Cell Rep.">
        <title>Acquisition and Adaptation of Ultra-small Parasitic Reduced Genome Bacteria to Mammalian Hosts.</title>
        <authorList>
            <person name="McLean J.S."/>
            <person name="Bor B."/>
            <person name="Kerns K.A."/>
            <person name="Liu Q."/>
            <person name="To T.T."/>
            <person name="Solden L."/>
            <person name="Hendrickson E.L."/>
            <person name="Wrighton K."/>
            <person name="Shi W."/>
            <person name="He X."/>
        </authorList>
    </citation>
    <scope>NUCLEOTIDE SEQUENCE [LARGE SCALE GENOMIC DNA]</scope>
    <source>
        <strain evidence="7 8">TM7_CMJM_G6_1_HOT_870</strain>
    </source>
</reference>
<dbReference type="PANTHER" id="PTHR21237">
    <property type="entry name" value="GRPE PROTEIN"/>
    <property type="match status" value="1"/>
</dbReference>
<dbReference type="InterPro" id="IPR000740">
    <property type="entry name" value="GrpE"/>
</dbReference>
<comment type="caution">
    <text evidence="7">The sequence shown here is derived from an EMBL/GenBank/DDBJ whole genome shotgun (WGS) entry which is preliminary data.</text>
</comment>
<evidence type="ECO:0000313" key="8">
    <source>
        <dbReference type="Proteomes" id="UP001190925"/>
    </source>
</evidence>
<comment type="similarity">
    <text evidence="1 3 5">Belongs to the GrpE family.</text>
</comment>